<evidence type="ECO:0000313" key="6">
    <source>
        <dbReference type="Proteomes" id="UP001205560"/>
    </source>
</evidence>
<keyword evidence="1" id="KW-0602">Photosynthesis</keyword>
<dbReference type="PANTHER" id="PTHR47199:SF2">
    <property type="entry name" value="PHOTOSYSTEM II STABILITY_ASSEMBLY FACTOR HCF136, CHLOROPLASTIC"/>
    <property type="match status" value="1"/>
</dbReference>
<accession>A0ABT2ADU4</accession>
<dbReference type="InterPro" id="IPR028203">
    <property type="entry name" value="PSII_CF48-like_dom"/>
</dbReference>
<keyword evidence="3" id="KW-0732">Signal</keyword>
<reference evidence="5 6" key="1">
    <citation type="submission" date="2022-08" db="EMBL/GenBank/DDBJ databases">
        <title>Reclassification of Massilia species as members of the genera Telluria, Duganella, Pseudoduganella, Mokoshia gen. nov. and Zemynaea gen. nov. using orthogonal and non-orthogonal genome-based approaches.</title>
        <authorList>
            <person name="Bowman J.P."/>
        </authorList>
    </citation>
    <scope>NUCLEOTIDE SEQUENCE [LARGE SCALE GENOMIC DNA]</scope>
    <source>
        <strain evidence="5 6">LMG 28164</strain>
    </source>
</reference>
<sequence length="371" mass="38066">MHLTHFILALAAAGACTLAGAAPAAATSATPLADPIARAAQAVRQPAKAYLTGVAQAGKRIVAVGERGIVILSDDGGATWRQARVPASVTLAAVQFPTPTEGWAVGHYGVILHSRDGGESWTRQLDGAQAAQLMLRDAQAQAAAADGGAERSAAYLAEAQRMVADGPDKPFLALHFSDARNGIVVGAYNLAFRTRDGGASWTPISHRLDNPRGNHMYAVQARGNAVYIAGEQGLMLRSLDGGERFERVELPYKGSLFALAIAGDQLTVAGLGGNAFQSADQGASWHKLAVPAPVSITAMRAHGATLLMANQAGMLMRATAGQPASVLNTPALPPLSDVLLQADGAIVAVGMSGVVRLPAQPGAILVSSAAK</sequence>
<keyword evidence="6" id="KW-1185">Reference proteome</keyword>
<feature type="signal peptide" evidence="3">
    <location>
        <begin position="1"/>
        <end position="21"/>
    </location>
</feature>
<evidence type="ECO:0000256" key="3">
    <source>
        <dbReference type="SAM" id="SignalP"/>
    </source>
</evidence>
<gene>
    <name evidence="5" type="ORF">NX782_24710</name>
</gene>
<dbReference type="RefSeq" id="WP_258848155.1">
    <property type="nucleotide sequence ID" value="NZ_JANUGX010000042.1"/>
</dbReference>
<dbReference type="Gene3D" id="2.130.10.10">
    <property type="entry name" value="YVTN repeat-like/Quinoprotein amine dehydrogenase"/>
    <property type="match status" value="2"/>
</dbReference>
<evidence type="ECO:0000256" key="1">
    <source>
        <dbReference type="ARBA" id="ARBA00022531"/>
    </source>
</evidence>
<comment type="caution">
    <text evidence="5">The sequence shown here is derived from an EMBL/GenBank/DDBJ whole genome shotgun (WGS) entry which is preliminary data.</text>
</comment>
<name>A0ABT2ADU4_9BURK</name>
<organism evidence="5 6">
    <name type="scientific">Massilia norwichensis</name>
    <dbReference type="NCBI Taxonomy" id="1442366"/>
    <lineage>
        <taxon>Bacteria</taxon>
        <taxon>Pseudomonadati</taxon>
        <taxon>Pseudomonadota</taxon>
        <taxon>Betaproteobacteria</taxon>
        <taxon>Burkholderiales</taxon>
        <taxon>Oxalobacteraceae</taxon>
        <taxon>Telluria group</taxon>
        <taxon>Massilia</taxon>
    </lineage>
</organism>
<proteinExistence type="predicted"/>
<dbReference type="InterPro" id="IPR015943">
    <property type="entry name" value="WD40/YVTN_repeat-like_dom_sf"/>
</dbReference>
<feature type="chain" id="PRO_5045212082" evidence="3">
    <location>
        <begin position="22"/>
        <end position="371"/>
    </location>
</feature>
<evidence type="ECO:0000259" key="4">
    <source>
        <dbReference type="Pfam" id="PF14870"/>
    </source>
</evidence>
<keyword evidence="2" id="KW-0604">Photosystem II</keyword>
<dbReference type="SUPFAM" id="SSF110296">
    <property type="entry name" value="Oligoxyloglucan reducing end-specific cellobiohydrolase"/>
    <property type="match status" value="1"/>
</dbReference>
<evidence type="ECO:0000313" key="5">
    <source>
        <dbReference type="EMBL" id="MCS0592388.1"/>
    </source>
</evidence>
<dbReference type="PANTHER" id="PTHR47199">
    <property type="entry name" value="PHOTOSYSTEM II STABILITY/ASSEMBLY FACTOR HCF136, CHLOROPLASTIC"/>
    <property type="match status" value="1"/>
</dbReference>
<evidence type="ECO:0000256" key="2">
    <source>
        <dbReference type="ARBA" id="ARBA00023276"/>
    </source>
</evidence>
<dbReference type="Pfam" id="PF14870">
    <property type="entry name" value="PSII_BNR"/>
    <property type="match status" value="2"/>
</dbReference>
<dbReference type="EMBL" id="JANUGX010000042">
    <property type="protein sequence ID" value="MCS0592388.1"/>
    <property type="molecule type" value="Genomic_DNA"/>
</dbReference>
<dbReference type="CDD" id="cd15482">
    <property type="entry name" value="Sialidase_non-viral"/>
    <property type="match status" value="1"/>
</dbReference>
<dbReference type="Proteomes" id="UP001205560">
    <property type="component" value="Unassembled WGS sequence"/>
</dbReference>
<feature type="domain" description="Photosynthesis system II assembly factor Ycf48/Hcf136-like" evidence="4">
    <location>
        <begin position="63"/>
        <end position="123"/>
    </location>
</feature>
<protein>
    <submittedName>
        <fullName evidence="5">YCF48-related protein</fullName>
    </submittedName>
</protein>
<feature type="domain" description="Photosynthesis system II assembly factor Ycf48/Hcf136-like" evidence="4">
    <location>
        <begin position="170"/>
        <end position="291"/>
    </location>
</feature>